<protein>
    <recommendedName>
        <fullName evidence="4">Phosphoribosylformylglycinamidine synthase</fullName>
    </recommendedName>
</protein>
<sequence>MNKKCWFFSLLTLCLYYLNAQIEVPDPQSEDNEDKVIDSLYIAVYESFQGKPKVLHAEPLFIDLIRDLGARKGEAEWNIGLGLFNKKQYDELLFFVEYEWAIIDRLGLEVEVPVNFFNEHLGTSNSYIPENQIESIKLASQWTFYVNTNKAVSLALGYLNEIFFNPPSSIRSRLFYENMYNPFLVAAKRWGNNWHSLIYAGPQLFQHFSTGTIHSRIEWNSNIHYMLPGTRNFLGIEINKYFYRNDFFAVFRPQMRLEIKDNFLIGIVTGIPVSYTNQNLSTFMRIIWEPHGI</sequence>
<gene>
    <name evidence="2" type="ORF">DES35_10388</name>
</gene>
<evidence type="ECO:0000313" key="3">
    <source>
        <dbReference type="Proteomes" id="UP000253517"/>
    </source>
</evidence>
<comment type="caution">
    <text evidence="2">The sequence shown here is derived from an EMBL/GenBank/DDBJ whole genome shotgun (WGS) entry which is preliminary data.</text>
</comment>
<feature type="signal peptide" evidence="1">
    <location>
        <begin position="1"/>
        <end position="20"/>
    </location>
</feature>
<keyword evidence="3" id="KW-1185">Reference proteome</keyword>
<reference evidence="2 3" key="1">
    <citation type="submission" date="2018-07" db="EMBL/GenBank/DDBJ databases">
        <title>Genomic Encyclopedia of Type Strains, Phase IV (KMG-IV): sequencing the most valuable type-strain genomes for metagenomic binning, comparative biology and taxonomic classification.</title>
        <authorList>
            <person name="Goeker M."/>
        </authorList>
    </citation>
    <scope>NUCLEOTIDE SEQUENCE [LARGE SCALE GENOMIC DNA]</scope>
    <source>
        <strain evidence="2 3">DSM 21410</strain>
    </source>
</reference>
<dbReference type="EMBL" id="QPJS01000003">
    <property type="protein sequence ID" value="RCX03207.1"/>
    <property type="molecule type" value="Genomic_DNA"/>
</dbReference>
<dbReference type="InterPro" id="IPR048131">
    <property type="entry name" value="HAEPLYID-like"/>
</dbReference>
<evidence type="ECO:0008006" key="4">
    <source>
        <dbReference type="Google" id="ProtNLM"/>
    </source>
</evidence>
<dbReference type="RefSeq" id="WP_235183067.1">
    <property type="nucleotide sequence ID" value="NZ_BHZF01000003.1"/>
</dbReference>
<dbReference type="NCBIfam" id="NF041634">
    <property type="entry name" value="HAEPLYID"/>
    <property type="match status" value="1"/>
</dbReference>
<dbReference type="AlphaFoldDB" id="A0A369A564"/>
<proteinExistence type="predicted"/>
<feature type="chain" id="PRO_5016826297" description="Phosphoribosylformylglycinamidine synthase" evidence="1">
    <location>
        <begin position="21"/>
        <end position="293"/>
    </location>
</feature>
<evidence type="ECO:0000313" key="2">
    <source>
        <dbReference type="EMBL" id="RCX03207.1"/>
    </source>
</evidence>
<name>A0A369A564_9FLAO</name>
<dbReference type="Proteomes" id="UP000253517">
    <property type="component" value="Unassembled WGS sequence"/>
</dbReference>
<keyword evidence="1" id="KW-0732">Signal</keyword>
<organism evidence="2 3">
    <name type="scientific">Schleiferia thermophila</name>
    <dbReference type="NCBI Taxonomy" id="884107"/>
    <lineage>
        <taxon>Bacteria</taxon>
        <taxon>Pseudomonadati</taxon>
        <taxon>Bacteroidota</taxon>
        <taxon>Flavobacteriia</taxon>
        <taxon>Flavobacteriales</taxon>
        <taxon>Schleiferiaceae</taxon>
        <taxon>Schleiferia</taxon>
    </lineage>
</organism>
<accession>A0A369A564</accession>
<evidence type="ECO:0000256" key="1">
    <source>
        <dbReference type="SAM" id="SignalP"/>
    </source>
</evidence>